<evidence type="ECO:0000259" key="12">
    <source>
        <dbReference type="PROSITE" id="PS51217"/>
    </source>
</evidence>
<evidence type="ECO:0000256" key="1">
    <source>
        <dbReference type="ARBA" id="ARBA00009922"/>
    </source>
</evidence>
<gene>
    <name evidence="13" type="ORF">B8A44_07695</name>
</gene>
<dbReference type="Gene3D" id="1.10.486.10">
    <property type="entry name" value="PCRA, domain 4"/>
    <property type="match status" value="1"/>
</dbReference>
<dbReference type="GO" id="GO:0003677">
    <property type="term" value="F:DNA binding"/>
    <property type="evidence" value="ECO:0007669"/>
    <property type="project" value="InterPro"/>
</dbReference>
<dbReference type="GO" id="GO:0005829">
    <property type="term" value="C:cytosol"/>
    <property type="evidence" value="ECO:0007669"/>
    <property type="project" value="TreeGrafter"/>
</dbReference>
<dbReference type="InterPro" id="IPR014017">
    <property type="entry name" value="DNA_helicase_UvrD-like_C"/>
</dbReference>
<comment type="similarity">
    <text evidence="1">Belongs to the helicase family. UvrD subfamily.</text>
</comment>
<comment type="catalytic activity">
    <reaction evidence="9">
        <text>ATP + H2O = ADP + phosphate + H(+)</text>
        <dbReference type="Rhea" id="RHEA:13065"/>
        <dbReference type="ChEBI" id="CHEBI:15377"/>
        <dbReference type="ChEBI" id="CHEBI:15378"/>
        <dbReference type="ChEBI" id="CHEBI:30616"/>
        <dbReference type="ChEBI" id="CHEBI:43474"/>
        <dbReference type="ChEBI" id="CHEBI:456216"/>
        <dbReference type="EC" id="5.6.2.4"/>
    </reaction>
</comment>
<dbReference type="Proteomes" id="UP000249099">
    <property type="component" value="Unassembled WGS sequence"/>
</dbReference>
<evidence type="ECO:0000256" key="9">
    <source>
        <dbReference type="ARBA" id="ARBA00048988"/>
    </source>
</evidence>
<keyword evidence="6" id="KW-0413">Isomerase</keyword>
<evidence type="ECO:0000259" key="11">
    <source>
        <dbReference type="PROSITE" id="PS51198"/>
    </source>
</evidence>
<accession>A0A328KPY6</accession>
<dbReference type="InterPro" id="IPR000212">
    <property type="entry name" value="DNA_helicase_UvrD/REP"/>
</dbReference>
<organism evidence="13 14">
    <name type="scientific">Dolosigranulum pigrum</name>
    <dbReference type="NCBI Taxonomy" id="29394"/>
    <lineage>
        <taxon>Bacteria</taxon>
        <taxon>Bacillati</taxon>
        <taxon>Bacillota</taxon>
        <taxon>Bacilli</taxon>
        <taxon>Lactobacillales</taxon>
        <taxon>Carnobacteriaceae</taxon>
        <taxon>Dolosigranulum</taxon>
    </lineage>
</organism>
<name>A0A328KPY6_9LACT</name>
<evidence type="ECO:0000313" key="14">
    <source>
        <dbReference type="Proteomes" id="UP000249099"/>
    </source>
</evidence>
<dbReference type="EMBL" id="NAQV01000023">
    <property type="protein sequence ID" value="RAN62423.1"/>
    <property type="molecule type" value="Genomic_DNA"/>
</dbReference>
<dbReference type="Gene3D" id="1.10.10.160">
    <property type="match status" value="1"/>
</dbReference>
<feature type="binding site" evidence="10">
    <location>
        <begin position="22"/>
        <end position="29"/>
    </location>
    <ligand>
        <name>ATP</name>
        <dbReference type="ChEBI" id="CHEBI:30616"/>
    </ligand>
</feature>
<dbReference type="RefSeq" id="WP_112790371.1">
    <property type="nucleotide sequence ID" value="NZ_NAQV01000023.1"/>
</dbReference>
<reference evidence="13 14" key="1">
    <citation type="submission" date="2017-03" db="EMBL/GenBank/DDBJ databases">
        <title>wgs assembly of Dolosigranulum pigrum KPL CDC strains.</title>
        <authorList>
            <person name="Brugger S.D."/>
            <person name="Pettigrew M."/>
            <person name="Kong Y."/>
            <person name="Lemon K.P."/>
        </authorList>
    </citation>
    <scope>NUCLEOTIDE SEQUENCE [LARGE SCALE GENOMIC DNA]</scope>
    <source>
        <strain evidence="13 14">KPL1931_CDC4294-98</strain>
    </source>
</reference>
<keyword evidence="4 10" id="KW-0347">Helicase</keyword>
<evidence type="ECO:0000256" key="4">
    <source>
        <dbReference type="ARBA" id="ARBA00022806"/>
    </source>
</evidence>
<evidence type="ECO:0000256" key="8">
    <source>
        <dbReference type="ARBA" id="ARBA00034808"/>
    </source>
</evidence>
<sequence>MKLTESQLKAVKAKEGNFLVHAGSGSGKTSSFVARIANLIMNENVSPSSILGLTFTREAAENMRTRLTDLVGESFAKMVHLSTFHSFAYGFMKENFPSHYNNKSLMKSWWKIKTIYDIHKELELDVDPHVFQDCISLQKTYMIREDEDIHMDGDTVTKGNFHELQRGYNLYCKRAREARLYEFDDMLVDLYYSLKNNKKLKDKITSQYQYVMVDEFQDTNHANMMLLKEITDNNLFVVGDFRQGIYSFINADVNNILNFQDEFEDVTLVELNENFRSTNQIVDFANDIINSSPVEKYKQFHNQIPAREIDKEKVKMTVFPDESKEIESIIERVNELRSEHGLEYKDFAIILRTNNQLAEYESVFADNSIPVDVSTSKSFFDRREIVDLLSYAQHVIDPDNDISINRIMNTPNRYISNKVIADVASYAFEKDISYEEAARQVSMGRYTSNIRKVPELFDKLREELDNMPTSNFLRYICDKSGLVEHIEKTALNTIDAEMKTGAIDKLIGLSKKFSDLEAFLGHVEIIKKNNGKNANGLKLMTVHASKGLEFPVVFLPSLTSNNFPHDMNGNIEEERRLFYVASTRAKDHMEISAPLFANNDGHTYDISPFIEDVTDVNLGEIRRSVMRDNTPQTFMF</sequence>
<evidence type="ECO:0000256" key="7">
    <source>
        <dbReference type="ARBA" id="ARBA00034617"/>
    </source>
</evidence>
<dbReference type="PROSITE" id="PS51198">
    <property type="entry name" value="UVRD_HELICASE_ATP_BIND"/>
    <property type="match status" value="1"/>
</dbReference>
<dbReference type="AlphaFoldDB" id="A0A328KPY6"/>
<dbReference type="InterPro" id="IPR027417">
    <property type="entry name" value="P-loop_NTPase"/>
</dbReference>
<dbReference type="EC" id="5.6.2.4" evidence="8"/>
<dbReference type="PANTHER" id="PTHR11070:SF67">
    <property type="entry name" value="DNA 3'-5' HELICASE"/>
    <property type="match status" value="1"/>
</dbReference>
<dbReference type="GO" id="GO:0000725">
    <property type="term" value="P:recombinational repair"/>
    <property type="evidence" value="ECO:0007669"/>
    <property type="project" value="TreeGrafter"/>
</dbReference>
<proteinExistence type="inferred from homology"/>
<feature type="domain" description="UvrD-like helicase ATP-binding" evidence="11">
    <location>
        <begin position="1"/>
        <end position="278"/>
    </location>
</feature>
<dbReference type="GO" id="GO:0005524">
    <property type="term" value="F:ATP binding"/>
    <property type="evidence" value="ECO:0007669"/>
    <property type="project" value="UniProtKB-UniRule"/>
</dbReference>
<evidence type="ECO:0000256" key="10">
    <source>
        <dbReference type="PROSITE-ProRule" id="PRU00560"/>
    </source>
</evidence>
<dbReference type="GO" id="GO:0043138">
    <property type="term" value="F:3'-5' DNA helicase activity"/>
    <property type="evidence" value="ECO:0007669"/>
    <property type="project" value="UniProtKB-EC"/>
</dbReference>
<comment type="catalytic activity">
    <reaction evidence="7">
        <text>Couples ATP hydrolysis with the unwinding of duplex DNA by translocating in the 3'-5' direction.</text>
        <dbReference type="EC" id="5.6.2.4"/>
    </reaction>
</comment>
<dbReference type="PROSITE" id="PS51217">
    <property type="entry name" value="UVRD_HELICASE_CTER"/>
    <property type="match status" value="1"/>
</dbReference>
<dbReference type="InterPro" id="IPR014016">
    <property type="entry name" value="UvrD-like_ATP-bd"/>
</dbReference>
<keyword evidence="5 10" id="KW-0067">ATP-binding</keyword>
<protein>
    <recommendedName>
        <fullName evidence="8">DNA 3'-5' helicase</fullName>
        <ecNumber evidence="8">5.6.2.4</ecNumber>
    </recommendedName>
</protein>
<dbReference type="PANTHER" id="PTHR11070">
    <property type="entry name" value="UVRD / RECB / PCRA DNA HELICASE FAMILY MEMBER"/>
    <property type="match status" value="1"/>
</dbReference>
<evidence type="ECO:0000313" key="13">
    <source>
        <dbReference type="EMBL" id="RAN62423.1"/>
    </source>
</evidence>
<evidence type="ECO:0000256" key="2">
    <source>
        <dbReference type="ARBA" id="ARBA00022741"/>
    </source>
</evidence>
<evidence type="ECO:0000256" key="3">
    <source>
        <dbReference type="ARBA" id="ARBA00022801"/>
    </source>
</evidence>
<feature type="domain" description="UvrD-like helicase C-terminal" evidence="12">
    <location>
        <begin position="279"/>
        <end position="547"/>
    </location>
</feature>
<dbReference type="Gene3D" id="3.40.50.300">
    <property type="entry name" value="P-loop containing nucleotide triphosphate hydrolases"/>
    <property type="match status" value="2"/>
</dbReference>
<dbReference type="CDD" id="cd17932">
    <property type="entry name" value="DEXQc_UvrD"/>
    <property type="match status" value="1"/>
</dbReference>
<dbReference type="Pfam" id="PF13361">
    <property type="entry name" value="UvrD_C"/>
    <property type="match status" value="1"/>
</dbReference>
<evidence type="ECO:0000256" key="6">
    <source>
        <dbReference type="ARBA" id="ARBA00023235"/>
    </source>
</evidence>
<dbReference type="SUPFAM" id="SSF52540">
    <property type="entry name" value="P-loop containing nucleoside triphosphate hydrolases"/>
    <property type="match status" value="1"/>
</dbReference>
<comment type="caution">
    <text evidence="13">The sequence shown here is derived from an EMBL/GenBank/DDBJ whole genome shotgun (WGS) entry which is preliminary data.</text>
</comment>
<dbReference type="Pfam" id="PF00580">
    <property type="entry name" value="UvrD-helicase"/>
    <property type="match status" value="1"/>
</dbReference>
<keyword evidence="3 10" id="KW-0378">Hydrolase</keyword>
<dbReference type="GO" id="GO:0016887">
    <property type="term" value="F:ATP hydrolysis activity"/>
    <property type="evidence" value="ECO:0007669"/>
    <property type="project" value="RHEA"/>
</dbReference>
<keyword evidence="2 10" id="KW-0547">Nucleotide-binding</keyword>
<dbReference type="InterPro" id="IPR013986">
    <property type="entry name" value="DExx_box_DNA_helicase_dom_sf"/>
</dbReference>
<evidence type="ECO:0000256" key="5">
    <source>
        <dbReference type="ARBA" id="ARBA00022840"/>
    </source>
</evidence>